<name>A0A9P4QQU2_9PLEO</name>
<proteinExistence type="predicted"/>
<sequence length="91" mass="10103">MYNAAWYAWQRGDIHEAESLAIASMKARGKLLGAENHPDTLTSMNNLAFTWKGQNRDVEAIGLMQQCVQLRLRKLGAAHPYTISSLATLAD</sequence>
<dbReference type="AlphaFoldDB" id="A0A9P4QQU2"/>
<accession>A0A9P4QQU2</accession>
<evidence type="ECO:0008006" key="3">
    <source>
        <dbReference type="Google" id="ProtNLM"/>
    </source>
</evidence>
<dbReference type="EMBL" id="ML996184">
    <property type="protein sequence ID" value="KAF2732062.1"/>
    <property type="molecule type" value="Genomic_DNA"/>
</dbReference>
<dbReference type="Gene3D" id="1.25.40.10">
    <property type="entry name" value="Tetratricopeptide repeat domain"/>
    <property type="match status" value="1"/>
</dbReference>
<dbReference type="Proteomes" id="UP000799444">
    <property type="component" value="Unassembled WGS sequence"/>
</dbReference>
<dbReference type="InterPro" id="IPR011990">
    <property type="entry name" value="TPR-like_helical_dom_sf"/>
</dbReference>
<organism evidence="1 2">
    <name type="scientific">Polyplosphaeria fusca</name>
    <dbReference type="NCBI Taxonomy" id="682080"/>
    <lineage>
        <taxon>Eukaryota</taxon>
        <taxon>Fungi</taxon>
        <taxon>Dikarya</taxon>
        <taxon>Ascomycota</taxon>
        <taxon>Pezizomycotina</taxon>
        <taxon>Dothideomycetes</taxon>
        <taxon>Pleosporomycetidae</taxon>
        <taxon>Pleosporales</taxon>
        <taxon>Tetraplosphaeriaceae</taxon>
        <taxon>Polyplosphaeria</taxon>
    </lineage>
</organism>
<reference evidence="1" key="1">
    <citation type="journal article" date="2020" name="Stud. Mycol.">
        <title>101 Dothideomycetes genomes: a test case for predicting lifestyles and emergence of pathogens.</title>
        <authorList>
            <person name="Haridas S."/>
            <person name="Albert R."/>
            <person name="Binder M."/>
            <person name="Bloem J."/>
            <person name="Labutti K."/>
            <person name="Salamov A."/>
            <person name="Andreopoulos B."/>
            <person name="Baker S."/>
            <person name="Barry K."/>
            <person name="Bills G."/>
            <person name="Bluhm B."/>
            <person name="Cannon C."/>
            <person name="Castanera R."/>
            <person name="Culley D."/>
            <person name="Daum C."/>
            <person name="Ezra D."/>
            <person name="Gonzalez J."/>
            <person name="Henrissat B."/>
            <person name="Kuo A."/>
            <person name="Liang C."/>
            <person name="Lipzen A."/>
            <person name="Lutzoni F."/>
            <person name="Magnuson J."/>
            <person name="Mondo S."/>
            <person name="Nolan M."/>
            <person name="Ohm R."/>
            <person name="Pangilinan J."/>
            <person name="Park H.-J."/>
            <person name="Ramirez L."/>
            <person name="Alfaro M."/>
            <person name="Sun H."/>
            <person name="Tritt A."/>
            <person name="Yoshinaga Y."/>
            <person name="Zwiers L.-H."/>
            <person name="Turgeon B."/>
            <person name="Goodwin S."/>
            <person name="Spatafora J."/>
            <person name="Crous P."/>
            <person name="Grigoriev I."/>
        </authorList>
    </citation>
    <scope>NUCLEOTIDE SEQUENCE</scope>
    <source>
        <strain evidence="1">CBS 125425</strain>
    </source>
</reference>
<dbReference type="OrthoDB" id="5986190at2759"/>
<evidence type="ECO:0000313" key="2">
    <source>
        <dbReference type="Proteomes" id="UP000799444"/>
    </source>
</evidence>
<comment type="caution">
    <text evidence="1">The sequence shown here is derived from an EMBL/GenBank/DDBJ whole genome shotgun (WGS) entry which is preliminary data.</text>
</comment>
<keyword evidence="2" id="KW-1185">Reference proteome</keyword>
<evidence type="ECO:0000313" key="1">
    <source>
        <dbReference type="EMBL" id="KAF2732062.1"/>
    </source>
</evidence>
<gene>
    <name evidence="1" type="ORF">EJ04DRAFT_441738</name>
</gene>
<dbReference type="SUPFAM" id="SSF48452">
    <property type="entry name" value="TPR-like"/>
    <property type="match status" value="1"/>
</dbReference>
<dbReference type="Pfam" id="PF13374">
    <property type="entry name" value="TPR_10"/>
    <property type="match status" value="2"/>
</dbReference>
<protein>
    <recommendedName>
        <fullName evidence="3">Kinesin light chain</fullName>
    </recommendedName>
</protein>